<evidence type="ECO:0000256" key="1">
    <source>
        <dbReference type="ARBA" id="ARBA00006485"/>
    </source>
</evidence>
<dbReference type="GO" id="GO:0005634">
    <property type="term" value="C:nucleus"/>
    <property type="evidence" value="ECO:0007669"/>
    <property type="project" value="TreeGrafter"/>
</dbReference>
<dbReference type="EMBL" id="KK583189">
    <property type="protein sequence ID" value="KDO35198.1"/>
    <property type="molecule type" value="Genomic_DNA"/>
</dbReference>
<evidence type="ECO:0000256" key="9">
    <source>
        <dbReference type="ARBA" id="ARBA00039612"/>
    </source>
</evidence>
<dbReference type="CDD" id="cd07829">
    <property type="entry name" value="STKc_CDK_like"/>
    <property type="match status" value="1"/>
</dbReference>
<accession>A0A067CXK4</accession>
<organism evidence="17 18">
    <name type="scientific">Saprolegnia parasitica (strain CBS 223.65)</name>
    <dbReference type="NCBI Taxonomy" id="695850"/>
    <lineage>
        <taxon>Eukaryota</taxon>
        <taxon>Sar</taxon>
        <taxon>Stramenopiles</taxon>
        <taxon>Oomycota</taxon>
        <taxon>Saprolegniomycetes</taxon>
        <taxon>Saprolegniales</taxon>
        <taxon>Saprolegniaceae</taxon>
        <taxon>Saprolegnia</taxon>
    </lineage>
</organism>
<evidence type="ECO:0000256" key="6">
    <source>
        <dbReference type="ARBA" id="ARBA00022777"/>
    </source>
</evidence>
<dbReference type="PROSITE" id="PS00107">
    <property type="entry name" value="PROTEIN_KINASE_ATP"/>
    <property type="match status" value="1"/>
</dbReference>
<dbReference type="GeneID" id="24122705"/>
<keyword evidence="18" id="KW-1185">Reference proteome</keyword>
<dbReference type="OrthoDB" id="1732493at2759"/>
<dbReference type="Pfam" id="PF00069">
    <property type="entry name" value="Pkinase"/>
    <property type="match status" value="1"/>
</dbReference>
<evidence type="ECO:0000256" key="5">
    <source>
        <dbReference type="ARBA" id="ARBA00022741"/>
    </source>
</evidence>
<comment type="catalytic activity">
    <reaction evidence="12">
        <text>L-threonyl-[protein] + ATP = O-phospho-L-threonyl-[protein] + ADP + H(+)</text>
        <dbReference type="Rhea" id="RHEA:46608"/>
        <dbReference type="Rhea" id="RHEA-COMP:11060"/>
        <dbReference type="Rhea" id="RHEA-COMP:11605"/>
        <dbReference type="ChEBI" id="CHEBI:15378"/>
        <dbReference type="ChEBI" id="CHEBI:30013"/>
        <dbReference type="ChEBI" id="CHEBI:30616"/>
        <dbReference type="ChEBI" id="CHEBI:61977"/>
        <dbReference type="ChEBI" id="CHEBI:456216"/>
        <dbReference type="EC" id="2.7.11.22"/>
    </reaction>
</comment>
<feature type="domain" description="Protein kinase" evidence="16">
    <location>
        <begin position="10"/>
        <end position="292"/>
    </location>
</feature>
<keyword evidence="7 14" id="KW-0067">ATP-binding</keyword>
<dbReference type="STRING" id="695850.A0A067CXK4"/>
<evidence type="ECO:0000256" key="8">
    <source>
        <dbReference type="ARBA" id="ARBA00038543"/>
    </source>
</evidence>
<dbReference type="Proteomes" id="UP000030745">
    <property type="component" value="Unassembled WGS sequence"/>
</dbReference>
<sequence>MLGKTFEETYELLERVGRGNFGEVHRIQEIATGRVCALKRIRIGGDAEKMTLIPSAAFNEIQAMQHLAHPNIVQLLHAVPEGASVGLVLEYMATDLAQLMARATTPFSPQEVKSLMYMLLRGVEHCHRHKIMHRDIKPANLLLDKDGVLKLSDFGLATVYTGPSREYSHTVATRWYRAPELLFGSRCYDLSVDMWSVGVIFGELLQHAPMFPGLNDIDQLFRVIQVLGSPTWAGVESLPDYHKVSFPSFSAIPLAVLLPEVPVLARDLLSRLLEYEPSKRISAAEALHHPYFLAHPTPEASISPDRLVMAGLGKRDTTSDDFALPNKPVLDLDIGFL</sequence>
<dbReference type="InterPro" id="IPR011009">
    <property type="entry name" value="Kinase-like_dom_sf"/>
</dbReference>
<evidence type="ECO:0000313" key="18">
    <source>
        <dbReference type="Proteomes" id="UP000030745"/>
    </source>
</evidence>
<comment type="subunit">
    <text evidence="8">May form a complex composed of at least the catalytic subunit CRK2 and a cyclin.</text>
</comment>
<dbReference type="OMA" id="KITFPYH"/>
<keyword evidence="3 15" id="KW-0723">Serine/threonine-protein kinase</keyword>
<dbReference type="InterPro" id="IPR017441">
    <property type="entry name" value="Protein_kinase_ATP_BS"/>
</dbReference>
<protein>
    <recommendedName>
        <fullName evidence="9">Cyclin-dependent kinase 2 homolog</fullName>
        <ecNumber evidence="2">2.7.11.22</ecNumber>
    </recommendedName>
    <alternativeName>
        <fullName evidence="10">Cell division control protein 2 homolog</fullName>
    </alternativeName>
    <alternativeName>
        <fullName evidence="11">cdc2-related kinase 2</fullName>
    </alternativeName>
</protein>
<evidence type="ECO:0000256" key="3">
    <source>
        <dbReference type="ARBA" id="ARBA00022527"/>
    </source>
</evidence>
<evidence type="ECO:0000256" key="11">
    <source>
        <dbReference type="ARBA" id="ARBA00042858"/>
    </source>
</evidence>
<evidence type="ECO:0000256" key="15">
    <source>
        <dbReference type="RuleBase" id="RU000304"/>
    </source>
</evidence>
<dbReference type="Gene3D" id="3.30.200.20">
    <property type="entry name" value="Phosphorylase Kinase, domain 1"/>
    <property type="match status" value="1"/>
</dbReference>
<dbReference type="VEuPathDB" id="FungiDB:SPRG_00044"/>
<proteinExistence type="inferred from homology"/>
<evidence type="ECO:0000256" key="13">
    <source>
        <dbReference type="ARBA" id="ARBA00048367"/>
    </source>
</evidence>
<dbReference type="SMART" id="SM00220">
    <property type="entry name" value="S_TKc"/>
    <property type="match status" value="1"/>
</dbReference>
<dbReference type="FunFam" id="1.10.510.10:FF:000611">
    <property type="entry name" value="CMGC family protein kinase"/>
    <property type="match status" value="1"/>
</dbReference>
<dbReference type="InterPro" id="IPR050108">
    <property type="entry name" value="CDK"/>
</dbReference>
<comment type="catalytic activity">
    <reaction evidence="13">
        <text>L-seryl-[protein] + ATP = O-phospho-L-seryl-[protein] + ADP + H(+)</text>
        <dbReference type="Rhea" id="RHEA:17989"/>
        <dbReference type="Rhea" id="RHEA-COMP:9863"/>
        <dbReference type="Rhea" id="RHEA-COMP:11604"/>
        <dbReference type="ChEBI" id="CHEBI:15378"/>
        <dbReference type="ChEBI" id="CHEBI:29999"/>
        <dbReference type="ChEBI" id="CHEBI:30616"/>
        <dbReference type="ChEBI" id="CHEBI:83421"/>
        <dbReference type="ChEBI" id="CHEBI:456216"/>
        <dbReference type="EC" id="2.7.11.22"/>
    </reaction>
</comment>
<dbReference type="PANTHER" id="PTHR24056:SF171">
    <property type="entry name" value="CYCLIN-DEPENDENT KINASE 20"/>
    <property type="match status" value="1"/>
</dbReference>
<name>A0A067CXK4_SAPPC</name>
<feature type="binding site" evidence="14">
    <location>
        <position position="39"/>
    </location>
    <ligand>
        <name>ATP</name>
        <dbReference type="ChEBI" id="CHEBI:30616"/>
    </ligand>
</feature>
<dbReference type="PANTHER" id="PTHR24056">
    <property type="entry name" value="CELL DIVISION PROTEIN KINASE"/>
    <property type="match status" value="1"/>
</dbReference>
<gene>
    <name evidence="17" type="ORF">SPRG_00044</name>
</gene>
<dbReference type="GO" id="GO:0004693">
    <property type="term" value="F:cyclin-dependent protein serine/threonine kinase activity"/>
    <property type="evidence" value="ECO:0007669"/>
    <property type="project" value="UniProtKB-EC"/>
</dbReference>
<evidence type="ECO:0000259" key="16">
    <source>
        <dbReference type="PROSITE" id="PS50011"/>
    </source>
</evidence>
<dbReference type="KEGG" id="spar:SPRG_00044"/>
<evidence type="ECO:0000313" key="17">
    <source>
        <dbReference type="EMBL" id="KDO35198.1"/>
    </source>
</evidence>
<keyword evidence="6 17" id="KW-0418">Kinase</keyword>
<dbReference type="RefSeq" id="XP_012193550.1">
    <property type="nucleotide sequence ID" value="XM_012338160.1"/>
</dbReference>
<dbReference type="Gene3D" id="1.10.510.10">
    <property type="entry name" value="Transferase(Phosphotransferase) domain 1"/>
    <property type="match status" value="1"/>
</dbReference>
<reference evidence="17 18" key="1">
    <citation type="journal article" date="2013" name="PLoS Genet.">
        <title>Distinctive expansion of potential virulence genes in the genome of the oomycete fish pathogen Saprolegnia parasitica.</title>
        <authorList>
            <person name="Jiang R.H."/>
            <person name="de Bruijn I."/>
            <person name="Haas B.J."/>
            <person name="Belmonte R."/>
            <person name="Lobach L."/>
            <person name="Christie J."/>
            <person name="van den Ackerveken G."/>
            <person name="Bottin A."/>
            <person name="Bulone V."/>
            <person name="Diaz-Moreno S.M."/>
            <person name="Dumas B."/>
            <person name="Fan L."/>
            <person name="Gaulin E."/>
            <person name="Govers F."/>
            <person name="Grenville-Briggs L.J."/>
            <person name="Horner N.R."/>
            <person name="Levin J.Z."/>
            <person name="Mammella M."/>
            <person name="Meijer H.J."/>
            <person name="Morris P."/>
            <person name="Nusbaum C."/>
            <person name="Oome S."/>
            <person name="Phillips A.J."/>
            <person name="van Rooyen D."/>
            <person name="Rzeszutek E."/>
            <person name="Saraiva M."/>
            <person name="Secombes C.J."/>
            <person name="Seidl M.F."/>
            <person name="Snel B."/>
            <person name="Stassen J.H."/>
            <person name="Sykes S."/>
            <person name="Tripathy S."/>
            <person name="van den Berg H."/>
            <person name="Vega-Arreguin J.C."/>
            <person name="Wawra S."/>
            <person name="Young S.K."/>
            <person name="Zeng Q."/>
            <person name="Dieguez-Uribeondo J."/>
            <person name="Russ C."/>
            <person name="Tyler B.M."/>
            <person name="van West P."/>
        </authorList>
    </citation>
    <scope>NUCLEOTIDE SEQUENCE [LARGE SCALE GENOMIC DNA]</scope>
    <source>
        <strain evidence="17 18">CBS 223.65</strain>
    </source>
</reference>
<evidence type="ECO:0000256" key="7">
    <source>
        <dbReference type="ARBA" id="ARBA00022840"/>
    </source>
</evidence>
<dbReference type="SUPFAM" id="SSF56112">
    <property type="entry name" value="Protein kinase-like (PK-like)"/>
    <property type="match status" value="1"/>
</dbReference>
<dbReference type="PROSITE" id="PS50011">
    <property type="entry name" value="PROTEIN_KINASE_DOM"/>
    <property type="match status" value="1"/>
</dbReference>
<evidence type="ECO:0000256" key="14">
    <source>
        <dbReference type="PROSITE-ProRule" id="PRU10141"/>
    </source>
</evidence>
<dbReference type="InterPro" id="IPR008271">
    <property type="entry name" value="Ser/Thr_kinase_AS"/>
</dbReference>
<evidence type="ECO:0000256" key="4">
    <source>
        <dbReference type="ARBA" id="ARBA00022679"/>
    </source>
</evidence>
<dbReference type="EC" id="2.7.11.22" evidence="2"/>
<keyword evidence="4" id="KW-0808">Transferase</keyword>
<comment type="similarity">
    <text evidence="1">Belongs to the protein kinase superfamily. CMGC Ser/Thr protein kinase family. CDC2/CDKX subfamily.</text>
</comment>
<evidence type="ECO:0000256" key="10">
    <source>
        <dbReference type="ARBA" id="ARBA00041902"/>
    </source>
</evidence>
<dbReference type="PROSITE" id="PS00108">
    <property type="entry name" value="PROTEIN_KINASE_ST"/>
    <property type="match status" value="1"/>
</dbReference>
<dbReference type="AlphaFoldDB" id="A0A067CXK4"/>
<dbReference type="InterPro" id="IPR000719">
    <property type="entry name" value="Prot_kinase_dom"/>
</dbReference>
<dbReference type="GO" id="GO:0005524">
    <property type="term" value="F:ATP binding"/>
    <property type="evidence" value="ECO:0007669"/>
    <property type="project" value="UniProtKB-UniRule"/>
</dbReference>
<evidence type="ECO:0000256" key="2">
    <source>
        <dbReference type="ARBA" id="ARBA00012425"/>
    </source>
</evidence>
<keyword evidence="5 14" id="KW-0547">Nucleotide-binding</keyword>
<evidence type="ECO:0000256" key="12">
    <source>
        <dbReference type="ARBA" id="ARBA00047811"/>
    </source>
</evidence>